<comment type="caution">
    <text evidence="9">The sequence shown here is derived from an EMBL/GenBank/DDBJ whole genome shotgun (WGS) entry which is preliminary data.</text>
</comment>
<dbReference type="Pfam" id="PF00075">
    <property type="entry name" value="RNase_H"/>
    <property type="match status" value="1"/>
</dbReference>
<evidence type="ECO:0000259" key="8">
    <source>
        <dbReference type="PROSITE" id="PS50879"/>
    </source>
</evidence>
<keyword evidence="4" id="KW-0540">Nuclease</keyword>
<evidence type="ECO:0000256" key="6">
    <source>
        <dbReference type="ARBA" id="ARBA00022759"/>
    </source>
</evidence>
<comment type="similarity">
    <text evidence="2">Belongs to the RNase H family.</text>
</comment>
<dbReference type="PANTHER" id="PTHR10642:SF26">
    <property type="entry name" value="RIBONUCLEASE H1"/>
    <property type="match status" value="1"/>
</dbReference>
<dbReference type="InterPro" id="IPR002156">
    <property type="entry name" value="RNaseH_domain"/>
</dbReference>
<feature type="domain" description="RNase H type-1" evidence="8">
    <location>
        <begin position="124"/>
        <end position="278"/>
    </location>
</feature>
<keyword evidence="6" id="KW-0255">Endonuclease</keyword>
<dbReference type="GeneID" id="90039857"/>
<keyword evidence="10" id="KW-1185">Reference proteome</keyword>
<dbReference type="EMBL" id="JBBJBU010000015">
    <property type="protein sequence ID" value="KAK7202848.1"/>
    <property type="molecule type" value="Genomic_DNA"/>
</dbReference>
<evidence type="ECO:0000256" key="4">
    <source>
        <dbReference type="ARBA" id="ARBA00022722"/>
    </source>
</evidence>
<comment type="catalytic activity">
    <reaction evidence="1">
        <text>Endonucleolytic cleavage to 5'-phosphomonoester.</text>
        <dbReference type="EC" id="3.1.26.4"/>
    </reaction>
</comment>
<organism evidence="9 10">
    <name type="scientific">Myxozyma melibiosi</name>
    <dbReference type="NCBI Taxonomy" id="54550"/>
    <lineage>
        <taxon>Eukaryota</taxon>
        <taxon>Fungi</taxon>
        <taxon>Dikarya</taxon>
        <taxon>Ascomycota</taxon>
        <taxon>Saccharomycotina</taxon>
        <taxon>Lipomycetes</taxon>
        <taxon>Lipomycetales</taxon>
        <taxon>Lipomycetaceae</taxon>
        <taxon>Myxozyma</taxon>
    </lineage>
</organism>
<dbReference type="Gene3D" id="3.30.420.10">
    <property type="entry name" value="Ribonuclease H-like superfamily/Ribonuclease H"/>
    <property type="match status" value="1"/>
</dbReference>
<keyword evidence="5" id="KW-0479">Metal-binding</keyword>
<evidence type="ECO:0000313" key="10">
    <source>
        <dbReference type="Proteomes" id="UP001498771"/>
    </source>
</evidence>
<evidence type="ECO:0000256" key="2">
    <source>
        <dbReference type="ARBA" id="ARBA00005300"/>
    </source>
</evidence>
<evidence type="ECO:0000256" key="3">
    <source>
        <dbReference type="ARBA" id="ARBA00012180"/>
    </source>
</evidence>
<proteinExistence type="inferred from homology"/>
<dbReference type="RefSeq" id="XP_064765881.1">
    <property type="nucleotide sequence ID" value="XM_064914345.1"/>
</dbReference>
<dbReference type="SUPFAM" id="SSF53098">
    <property type="entry name" value="Ribonuclease H-like"/>
    <property type="match status" value="1"/>
</dbReference>
<dbReference type="EC" id="3.1.26.4" evidence="3"/>
<keyword evidence="7" id="KW-0378">Hydrolase</keyword>
<sequence length="282" mass="31570">MPAKTPTTPDSCAQQKIIELANPRLKEPKKQQLTTEDYQNNTRTQVSKSLSQIFFVTLSGQKTGVFESVKLTVAAMSGQKKPMVQLFASRVEAVNWYEQRTKKSLSYKAKEDTEVKTNGWNGKIKDCVEVFADGSLIRKGTAGTSQHSAGVGIYFGPGDPRNRAISIQGKETISSNQVEMLAIYHALQVTSKQKNIVIYSDSATALENILKMTKEYISNKFKFPEKSKHVDRDYLEQVFGELEMRWQHGKSVFLVKVKGHARIEGNEMADKLAKIGSKLLLC</sequence>
<dbReference type="Proteomes" id="UP001498771">
    <property type="component" value="Unassembled WGS sequence"/>
</dbReference>
<evidence type="ECO:0000256" key="7">
    <source>
        <dbReference type="ARBA" id="ARBA00022801"/>
    </source>
</evidence>
<gene>
    <name evidence="9" type="ORF">BZA70DRAFT_291999</name>
</gene>
<dbReference type="InterPro" id="IPR050092">
    <property type="entry name" value="RNase_H"/>
</dbReference>
<reference evidence="9 10" key="1">
    <citation type="submission" date="2024-03" db="EMBL/GenBank/DDBJ databases">
        <title>Genome-scale model development and genomic sequencing of the oleaginous clade Lipomyces.</title>
        <authorList>
            <consortium name="Lawrence Berkeley National Laboratory"/>
            <person name="Czajka J.J."/>
            <person name="Han Y."/>
            <person name="Kim J."/>
            <person name="Mondo S.J."/>
            <person name="Hofstad B.A."/>
            <person name="Robles A."/>
            <person name="Haridas S."/>
            <person name="Riley R."/>
            <person name="LaButti K."/>
            <person name="Pangilinan J."/>
            <person name="Andreopoulos W."/>
            <person name="Lipzen A."/>
            <person name="Yan J."/>
            <person name="Wang M."/>
            <person name="Ng V."/>
            <person name="Grigoriev I.V."/>
            <person name="Spatafora J.W."/>
            <person name="Magnuson J.K."/>
            <person name="Baker S.E."/>
            <person name="Pomraning K.R."/>
        </authorList>
    </citation>
    <scope>NUCLEOTIDE SEQUENCE [LARGE SCALE GENOMIC DNA]</scope>
    <source>
        <strain evidence="9 10">Phaff 52-87</strain>
    </source>
</reference>
<accession>A0ABR1F195</accession>
<evidence type="ECO:0000256" key="5">
    <source>
        <dbReference type="ARBA" id="ARBA00022723"/>
    </source>
</evidence>
<name>A0ABR1F195_9ASCO</name>
<dbReference type="InterPro" id="IPR036397">
    <property type="entry name" value="RNaseH_sf"/>
</dbReference>
<dbReference type="PROSITE" id="PS50879">
    <property type="entry name" value="RNASE_H_1"/>
    <property type="match status" value="1"/>
</dbReference>
<dbReference type="InterPro" id="IPR012337">
    <property type="entry name" value="RNaseH-like_sf"/>
</dbReference>
<dbReference type="PANTHER" id="PTHR10642">
    <property type="entry name" value="RIBONUCLEASE H1"/>
    <property type="match status" value="1"/>
</dbReference>
<protein>
    <recommendedName>
        <fullName evidence="3">ribonuclease H</fullName>
        <ecNumber evidence="3">3.1.26.4</ecNumber>
    </recommendedName>
</protein>
<evidence type="ECO:0000256" key="1">
    <source>
        <dbReference type="ARBA" id="ARBA00000077"/>
    </source>
</evidence>
<evidence type="ECO:0000313" key="9">
    <source>
        <dbReference type="EMBL" id="KAK7202848.1"/>
    </source>
</evidence>